<dbReference type="InterPro" id="IPR005412">
    <property type="entry name" value="Fis_DNA-bd"/>
</dbReference>
<feature type="domain" description="DNA binding HTH" evidence="4">
    <location>
        <begin position="39"/>
        <end position="77"/>
    </location>
</feature>
<evidence type="ECO:0000313" key="9">
    <source>
        <dbReference type="Proteomes" id="UP000181998"/>
    </source>
</evidence>
<dbReference type="Proteomes" id="UP000181998">
    <property type="component" value="Unassembled WGS sequence"/>
</dbReference>
<dbReference type="Proteomes" id="UP000219335">
    <property type="component" value="Unassembled WGS sequence"/>
</dbReference>
<gene>
    <name evidence="5" type="ORF">C8R28_101242</name>
    <name evidence="6" type="ORF">SAMN05216406_11735</name>
    <name evidence="7" type="ORF">SAMN05421510_100273</name>
    <name evidence="8" type="ORF">SAMN06297164_2270</name>
</gene>
<evidence type="ECO:0000313" key="11">
    <source>
        <dbReference type="Proteomes" id="UP000219335"/>
    </source>
</evidence>
<dbReference type="Proteomes" id="UP000244110">
    <property type="component" value="Unassembled WGS sequence"/>
</dbReference>
<evidence type="ECO:0000313" key="8">
    <source>
        <dbReference type="EMBL" id="SOD19293.1"/>
    </source>
</evidence>
<evidence type="ECO:0000259" key="4">
    <source>
        <dbReference type="Pfam" id="PF02954"/>
    </source>
</evidence>
<dbReference type="KEGG" id="nur:ATY38_11435"/>
<dbReference type="InterPro" id="IPR002197">
    <property type="entry name" value="HTH_Fis"/>
</dbReference>
<dbReference type="STRING" id="44577.ATY38_11435"/>
<dbReference type="InterPro" id="IPR050207">
    <property type="entry name" value="Trans_regulatory_Fis"/>
</dbReference>
<evidence type="ECO:0000256" key="2">
    <source>
        <dbReference type="ARBA" id="ARBA00023125"/>
    </source>
</evidence>
<dbReference type="PANTHER" id="PTHR47918">
    <property type="entry name" value="DNA-BINDING PROTEIN FIS"/>
    <property type="match status" value="1"/>
</dbReference>
<dbReference type="RefSeq" id="WP_062559420.1">
    <property type="nucleotide sequence ID" value="NZ_CP013341.1"/>
</dbReference>
<reference evidence="6 9" key="2">
    <citation type="submission" date="2016-10" db="EMBL/GenBank/DDBJ databases">
        <authorList>
            <person name="de Groot N.N."/>
        </authorList>
    </citation>
    <scope>NUCLEOTIDE SEQUENCE [LARGE SCALE GENOMIC DNA]</scope>
    <source>
        <strain evidence="6">Nm10</strain>
        <strain evidence="7 9">Nm9</strain>
    </source>
</reference>
<dbReference type="SUPFAM" id="SSF46689">
    <property type="entry name" value="Homeodomain-like"/>
    <property type="match status" value="1"/>
</dbReference>
<dbReference type="GO" id="GO:0043565">
    <property type="term" value="F:sequence-specific DNA binding"/>
    <property type="evidence" value="ECO:0007669"/>
    <property type="project" value="InterPro"/>
</dbReference>
<evidence type="ECO:0000313" key="12">
    <source>
        <dbReference type="Proteomes" id="UP000244110"/>
    </source>
</evidence>
<dbReference type="EMBL" id="QAOL01000012">
    <property type="protein sequence ID" value="PTQ85861.1"/>
    <property type="molecule type" value="Genomic_DNA"/>
</dbReference>
<evidence type="ECO:0000256" key="1">
    <source>
        <dbReference type="ARBA" id="ARBA00008559"/>
    </source>
</evidence>
<evidence type="ECO:0000313" key="7">
    <source>
        <dbReference type="EMBL" id="SEP70765.1"/>
    </source>
</evidence>
<dbReference type="OrthoDB" id="9802388at2"/>
<comment type="similarity">
    <text evidence="1">Belongs to the transcriptional regulatory Fis family.</text>
</comment>
<name>A0A0S3AKR4_9PROT</name>
<keyword evidence="2 5" id="KW-0238">DNA-binding</keyword>
<dbReference type="PIRSF" id="PIRSF002097">
    <property type="entry name" value="DNA-binding_Fis"/>
    <property type="match status" value="1"/>
</dbReference>
<dbReference type="Gene3D" id="1.10.10.60">
    <property type="entry name" value="Homeodomain-like"/>
    <property type="match status" value="1"/>
</dbReference>
<evidence type="ECO:0000313" key="10">
    <source>
        <dbReference type="Proteomes" id="UP000182882"/>
    </source>
</evidence>
<dbReference type="PANTHER" id="PTHR47918:SF1">
    <property type="entry name" value="DNA-BINDING PROTEIN FIS"/>
    <property type="match status" value="1"/>
</dbReference>
<evidence type="ECO:0000256" key="3">
    <source>
        <dbReference type="ARBA" id="ARBA00029540"/>
    </source>
</evidence>
<dbReference type="Pfam" id="PF02954">
    <property type="entry name" value="HTH_8"/>
    <property type="match status" value="1"/>
</dbReference>
<dbReference type="AlphaFoldDB" id="A0A0S3AKR4"/>
<dbReference type="GO" id="GO:0006355">
    <property type="term" value="P:regulation of DNA-templated transcription"/>
    <property type="evidence" value="ECO:0007669"/>
    <property type="project" value="InterPro"/>
</dbReference>
<organism evidence="5 12">
    <name type="scientific">Nitrosomonas ureae</name>
    <dbReference type="NCBI Taxonomy" id="44577"/>
    <lineage>
        <taxon>Bacteria</taxon>
        <taxon>Pseudomonadati</taxon>
        <taxon>Pseudomonadota</taxon>
        <taxon>Betaproteobacteria</taxon>
        <taxon>Nitrosomonadales</taxon>
        <taxon>Nitrosomonadaceae</taxon>
        <taxon>Nitrosomonas</taxon>
    </lineage>
</organism>
<keyword evidence="10" id="KW-1185">Reference proteome</keyword>
<sequence length="80" mass="8946">MSAVKENEIASCIRNTIGGYLNDLDGEKPGNIYSMVIQSVEKPLIEVAIQHTQGNQTQAAELLGINRNTLRQKMKQYQIK</sequence>
<evidence type="ECO:0000313" key="6">
    <source>
        <dbReference type="EMBL" id="SDU01636.1"/>
    </source>
</evidence>
<evidence type="ECO:0000313" key="5">
    <source>
        <dbReference type="EMBL" id="PTQ85861.1"/>
    </source>
</evidence>
<dbReference type="EMBL" id="OCMU01000001">
    <property type="protein sequence ID" value="SOD19293.1"/>
    <property type="molecule type" value="Genomic_DNA"/>
</dbReference>
<dbReference type="PRINTS" id="PR01590">
    <property type="entry name" value="HTHFIS"/>
</dbReference>
<proteinExistence type="inferred from homology"/>
<dbReference type="Proteomes" id="UP000182882">
    <property type="component" value="Unassembled WGS sequence"/>
</dbReference>
<dbReference type="EMBL" id="FNLN01000017">
    <property type="protein sequence ID" value="SDU01636.1"/>
    <property type="molecule type" value="Genomic_DNA"/>
</dbReference>
<reference evidence="5 12" key="4">
    <citation type="submission" date="2018-04" db="EMBL/GenBank/DDBJ databases">
        <title>Active sludge and wastewater microbial communities from Klosterneuburg, Austria.</title>
        <authorList>
            <person name="Wagner M."/>
        </authorList>
    </citation>
    <scope>NUCLEOTIDE SEQUENCE [LARGE SCALE GENOMIC DNA]</scope>
    <source>
        <strain evidence="5 12">Nm4</strain>
    </source>
</reference>
<reference evidence="8 11" key="3">
    <citation type="submission" date="2017-09" db="EMBL/GenBank/DDBJ databases">
        <authorList>
            <person name="Ehlers B."/>
            <person name="Leendertz F.H."/>
        </authorList>
    </citation>
    <scope>NUCLEOTIDE SEQUENCE [LARGE SCALE GENOMIC DNA]</scope>
    <source>
        <strain evidence="8 11">Nm42</strain>
    </source>
</reference>
<accession>A0A0S3AKR4</accession>
<protein>
    <recommendedName>
        <fullName evidence="3">Putative Fis-like DNA-binding protein</fullName>
    </recommendedName>
</protein>
<dbReference type="EMBL" id="FOFX01000002">
    <property type="protein sequence ID" value="SEP70765.1"/>
    <property type="molecule type" value="Genomic_DNA"/>
</dbReference>
<reference evidence="10" key="1">
    <citation type="submission" date="2016-10" db="EMBL/GenBank/DDBJ databases">
        <authorList>
            <person name="Varghese N."/>
            <person name="Submissions S."/>
        </authorList>
    </citation>
    <scope>NUCLEOTIDE SEQUENCE [LARGE SCALE GENOMIC DNA]</scope>
    <source>
        <strain evidence="10">Nm10</strain>
    </source>
</reference>
<dbReference type="InterPro" id="IPR009057">
    <property type="entry name" value="Homeodomain-like_sf"/>
</dbReference>